<dbReference type="EMBL" id="QJKJ01002846">
    <property type="protein sequence ID" value="RDY01072.1"/>
    <property type="molecule type" value="Genomic_DNA"/>
</dbReference>
<protein>
    <submittedName>
        <fullName evidence="1">Uncharacterized protein</fullName>
    </submittedName>
</protein>
<organism evidence="1 2">
    <name type="scientific">Mucuna pruriens</name>
    <name type="common">Velvet bean</name>
    <name type="synonym">Dolichos pruriens</name>
    <dbReference type="NCBI Taxonomy" id="157652"/>
    <lineage>
        <taxon>Eukaryota</taxon>
        <taxon>Viridiplantae</taxon>
        <taxon>Streptophyta</taxon>
        <taxon>Embryophyta</taxon>
        <taxon>Tracheophyta</taxon>
        <taxon>Spermatophyta</taxon>
        <taxon>Magnoliopsida</taxon>
        <taxon>eudicotyledons</taxon>
        <taxon>Gunneridae</taxon>
        <taxon>Pentapetalae</taxon>
        <taxon>rosids</taxon>
        <taxon>fabids</taxon>
        <taxon>Fabales</taxon>
        <taxon>Fabaceae</taxon>
        <taxon>Papilionoideae</taxon>
        <taxon>50 kb inversion clade</taxon>
        <taxon>NPAAA clade</taxon>
        <taxon>indigoferoid/millettioid clade</taxon>
        <taxon>Phaseoleae</taxon>
        <taxon>Mucuna</taxon>
    </lineage>
</organism>
<sequence>MVQGICLNLECKGLHVMCFKYEHYGHKKEVCMKFAIIEVDPIEHDVGSEIVINNINQQVTKVSKNRVNVASPSNEAVILISRINKVDLQECKLIDVLGDILKKKHESTFGGSIRKLWSRNSLCGSRSLDPNEPSVSFYKELFNEDGVYVTYCLQGPFLSLSSESKNDLAKNTLGKMGFKQYFIRINGKWWVKGINDTLILLIPKIDIVHSMKNFRPTSL</sequence>
<feature type="non-terminal residue" evidence="1">
    <location>
        <position position="1"/>
    </location>
</feature>
<accession>A0A371HE73</accession>
<evidence type="ECO:0000313" key="2">
    <source>
        <dbReference type="Proteomes" id="UP000257109"/>
    </source>
</evidence>
<proteinExistence type="predicted"/>
<keyword evidence="2" id="KW-1185">Reference proteome</keyword>
<evidence type="ECO:0000313" key="1">
    <source>
        <dbReference type="EMBL" id="RDY01072.1"/>
    </source>
</evidence>
<dbReference type="AlphaFoldDB" id="A0A371HE73"/>
<reference evidence="1" key="1">
    <citation type="submission" date="2018-05" db="EMBL/GenBank/DDBJ databases">
        <title>Draft genome of Mucuna pruriens seed.</title>
        <authorList>
            <person name="Nnadi N.E."/>
            <person name="Vos R."/>
            <person name="Hasami M.H."/>
            <person name="Devisetty U.K."/>
            <person name="Aguiy J.C."/>
        </authorList>
    </citation>
    <scope>NUCLEOTIDE SEQUENCE [LARGE SCALE GENOMIC DNA]</scope>
    <source>
        <strain evidence="1">JCA_2017</strain>
    </source>
</reference>
<gene>
    <name evidence="1" type="ORF">CR513_15642</name>
</gene>
<comment type="caution">
    <text evidence="1">The sequence shown here is derived from an EMBL/GenBank/DDBJ whole genome shotgun (WGS) entry which is preliminary data.</text>
</comment>
<name>A0A371HE73_MUCPR</name>
<dbReference type="Proteomes" id="UP000257109">
    <property type="component" value="Unassembled WGS sequence"/>
</dbReference>